<organism evidence="1 2">
    <name type="scientific">Solanum commersonii</name>
    <name type="common">Commerson's wild potato</name>
    <name type="synonym">Commerson's nightshade</name>
    <dbReference type="NCBI Taxonomy" id="4109"/>
    <lineage>
        <taxon>Eukaryota</taxon>
        <taxon>Viridiplantae</taxon>
        <taxon>Streptophyta</taxon>
        <taxon>Embryophyta</taxon>
        <taxon>Tracheophyta</taxon>
        <taxon>Spermatophyta</taxon>
        <taxon>Magnoliopsida</taxon>
        <taxon>eudicotyledons</taxon>
        <taxon>Gunneridae</taxon>
        <taxon>Pentapetalae</taxon>
        <taxon>asterids</taxon>
        <taxon>lamiids</taxon>
        <taxon>Solanales</taxon>
        <taxon>Solanaceae</taxon>
        <taxon>Solanoideae</taxon>
        <taxon>Solaneae</taxon>
        <taxon>Solanum</taxon>
    </lineage>
</organism>
<name>A0A9J5WDW3_SOLCO</name>
<gene>
    <name evidence="1" type="ORF">H5410_063568</name>
</gene>
<evidence type="ECO:0000313" key="1">
    <source>
        <dbReference type="EMBL" id="KAG5573802.1"/>
    </source>
</evidence>
<keyword evidence="2" id="KW-1185">Reference proteome</keyword>
<proteinExistence type="predicted"/>
<reference evidence="1 2" key="1">
    <citation type="submission" date="2020-09" db="EMBL/GenBank/DDBJ databases">
        <title>De no assembly of potato wild relative species, Solanum commersonii.</title>
        <authorList>
            <person name="Cho K."/>
        </authorList>
    </citation>
    <scope>NUCLEOTIDE SEQUENCE [LARGE SCALE GENOMIC DNA]</scope>
    <source>
        <strain evidence="1">LZ3.2</strain>
        <tissue evidence="1">Leaf</tissue>
    </source>
</reference>
<sequence>MSWIDSNVLGEPRGVIPQPQGRFLAGNGAGTLLGAAVEVKFGLGLGRVRGLIGWVGGGLLV</sequence>
<dbReference type="EMBL" id="JACXVP010000012">
    <property type="protein sequence ID" value="KAG5573802.1"/>
    <property type="molecule type" value="Genomic_DNA"/>
</dbReference>
<dbReference type="Proteomes" id="UP000824120">
    <property type="component" value="Chromosome 12"/>
</dbReference>
<comment type="caution">
    <text evidence="1">The sequence shown here is derived from an EMBL/GenBank/DDBJ whole genome shotgun (WGS) entry which is preliminary data.</text>
</comment>
<accession>A0A9J5WDW3</accession>
<protein>
    <submittedName>
        <fullName evidence="1">Uncharacterized protein</fullName>
    </submittedName>
</protein>
<dbReference type="AlphaFoldDB" id="A0A9J5WDW3"/>
<evidence type="ECO:0000313" key="2">
    <source>
        <dbReference type="Proteomes" id="UP000824120"/>
    </source>
</evidence>